<reference evidence="1" key="1">
    <citation type="submission" date="2021-09" db="EMBL/GenBank/DDBJ databases">
        <title>Isolation and characterization of 3-chlorobenzoate degrading bacteria from soils in Shizuoka.</title>
        <authorList>
            <person name="Ifat A."/>
            <person name="Ogawa N."/>
            <person name="Kimbara K."/>
            <person name="Moriuchi R."/>
            <person name="Dohra H."/>
            <person name="Shintani M."/>
        </authorList>
    </citation>
    <scope>NUCLEOTIDE SEQUENCE</scope>
    <source>
        <strain evidence="1">19CS2-2</strain>
    </source>
</reference>
<keyword evidence="2" id="KW-1185">Reference proteome</keyword>
<gene>
    <name evidence="1" type="ORF">CBA19CS22_39595</name>
</gene>
<sequence length="73" mass="8443">MENDKKGKLTKSELLSQSDAIKDEDIDYSDIPELTDEDFKRARPFKEVHPELYESWKKNGATLVIKKAESDDL</sequence>
<dbReference type="EMBL" id="BPUR01000052">
    <property type="protein sequence ID" value="GJH22783.1"/>
    <property type="molecule type" value="Genomic_DNA"/>
</dbReference>
<protein>
    <submittedName>
        <fullName evidence="1">Uncharacterized protein</fullName>
    </submittedName>
</protein>
<organism evidence="1 2">
    <name type="scientific">Caballeronia novacaledonica</name>
    <dbReference type="NCBI Taxonomy" id="1544861"/>
    <lineage>
        <taxon>Bacteria</taxon>
        <taxon>Pseudomonadati</taxon>
        <taxon>Pseudomonadota</taxon>
        <taxon>Betaproteobacteria</taxon>
        <taxon>Burkholderiales</taxon>
        <taxon>Burkholderiaceae</taxon>
        <taxon>Caballeronia</taxon>
    </lineage>
</organism>
<comment type="caution">
    <text evidence="1">The sequence shown here is derived from an EMBL/GenBank/DDBJ whole genome shotgun (WGS) entry which is preliminary data.</text>
</comment>
<dbReference type="Proteomes" id="UP001055013">
    <property type="component" value="Unassembled WGS sequence"/>
</dbReference>
<evidence type="ECO:0000313" key="2">
    <source>
        <dbReference type="Proteomes" id="UP001055013"/>
    </source>
</evidence>
<evidence type="ECO:0000313" key="1">
    <source>
        <dbReference type="EMBL" id="GJH22783.1"/>
    </source>
</evidence>
<accession>A0ACB5R675</accession>
<name>A0ACB5R675_9BURK</name>
<proteinExistence type="predicted"/>